<keyword evidence="1" id="KW-0732">Signal</keyword>
<reference evidence="2 3" key="2">
    <citation type="submission" date="2015-02" db="EMBL/GenBank/DDBJ databases">
        <title>The complete genome of Sphingomonas hengshuiensis sp. WHSC-8 isolated from soil of Hengshui Lake.</title>
        <authorList>
            <person name="Wei S."/>
            <person name="Guo J."/>
            <person name="Su C."/>
            <person name="Wu R."/>
            <person name="Zhang Z."/>
            <person name="Liang K."/>
            <person name="Li H."/>
            <person name="Wang T."/>
            <person name="Liu H."/>
            <person name="Zhang C."/>
            <person name="Li Z."/>
            <person name="Wang Q."/>
            <person name="Meng J."/>
        </authorList>
    </citation>
    <scope>NUCLEOTIDE SEQUENCE [LARGE SCALE GENOMIC DNA]</scope>
    <source>
        <strain evidence="2 3">WHSC-8</strain>
    </source>
</reference>
<dbReference type="OrthoDB" id="7473760at2"/>
<feature type="signal peptide" evidence="1">
    <location>
        <begin position="1"/>
        <end position="22"/>
    </location>
</feature>
<gene>
    <name evidence="2" type="ORF">TS85_02790</name>
</gene>
<reference evidence="2 3" key="1">
    <citation type="journal article" date="2015" name="Int. J. Syst. Evol. Microbiol.">
        <title>Sphingomonas hengshuiensis sp. nov., isolated from lake wetland.</title>
        <authorList>
            <person name="Wei S."/>
            <person name="Wang T."/>
            <person name="Liu H."/>
            <person name="Zhang C."/>
            <person name="Guo J."/>
            <person name="Wang Q."/>
            <person name="Liang K."/>
            <person name="Zhang Z."/>
        </authorList>
    </citation>
    <scope>NUCLEOTIDE SEQUENCE [LARGE SCALE GENOMIC DNA]</scope>
    <source>
        <strain evidence="2 3">WHSC-8</strain>
    </source>
</reference>
<accession>A0A7U4J668</accession>
<keyword evidence="3" id="KW-1185">Reference proteome</keyword>
<name>A0A7U4J668_9SPHN</name>
<protein>
    <submittedName>
        <fullName evidence="2">Uncharacterized protein</fullName>
    </submittedName>
</protein>
<evidence type="ECO:0000313" key="3">
    <source>
        <dbReference type="Proteomes" id="UP000032300"/>
    </source>
</evidence>
<proteinExistence type="predicted"/>
<evidence type="ECO:0000313" key="2">
    <source>
        <dbReference type="EMBL" id="AJP70981.1"/>
    </source>
</evidence>
<organism evidence="2 3">
    <name type="scientific">Sphingomonas hengshuiensis</name>
    <dbReference type="NCBI Taxonomy" id="1609977"/>
    <lineage>
        <taxon>Bacteria</taxon>
        <taxon>Pseudomonadati</taxon>
        <taxon>Pseudomonadota</taxon>
        <taxon>Alphaproteobacteria</taxon>
        <taxon>Sphingomonadales</taxon>
        <taxon>Sphingomonadaceae</taxon>
        <taxon>Sphingomonas</taxon>
    </lineage>
</organism>
<evidence type="ECO:0000256" key="1">
    <source>
        <dbReference type="SAM" id="SignalP"/>
    </source>
</evidence>
<dbReference type="AlphaFoldDB" id="A0A7U4J668"/>
<dbReference type="RefSeq" id="WP_044330304.1">
    <property type="nucleotide sequence ID" value="NZ_CP010836.1"/>
</dbReference>
<dbReference type="KEGG" id="sphi:TS85_02790"/>
<sequence>MSRGPDAATLLVRALAASAARAGVPVVVTLADSTRWASATFTGGRHRVSLAGPAGAALDAWLAALPGSDVPLRGHLIADLVVGAAQDGAIPIEALTVEER</sequence>
<dbReference type="EMBL" id="CP010836">
    <property type="protein sequence ID" value="AJP70981.1"/>
    <property type="molecule type" value="Genomic_DNA"/>
</dbReference>
<feature type="chain" id="PRO_5031181953" evidence="1">
    <location>
        <begin position="23"/>
        <end position="100"/>
    </location>
</feature>
<dbReference type="Proteomes" id="UP000032300">
    <property type="component" value="Chromosome"/>
</dbReference>